<dbReference type="SUPFAM" id="SSF57845">
    <property type="entry name" value="B-box zinc-binding domain"/>
    <property type="match status" value="1"/>
</dbReference>
<dbReference type="SUPFAM" id="SSF57850">
    <property type="entry name" value="RING/U-box"/>
    <property type="match status" value="1"/>
</dbReference>
<dbReference type="GO" id="GO:0005654">
    <property type="term" value="C:nucleoplasm"/>
    <property type="evidence" value="ECO:0000318"/>
    <property type="project" value="GO_Central"/>
</dbReference>
<dbReference type="PROSITE" id="PS50119">
    <property type="entry name" value="ZF_BBOX"/>
    <property type="match status" value="2"/>
</dbReference>
<dbReference type="PANTHER" id="PTHR25462">
    <property type="entry name" value="BONUS, ISOFORM C-RELATED"/>
    <property type="match status" value="1"/>
</dbReference>
<dbReference type="KEGG" id="hro:HELRODRAFT_164963"/>
<reference evidence="10" key="1">
    <citation type="submission" date="2012-12" db="EMBL/GenBank/DDBJ databases">
        <authorList>
            <person name="Hellsten U."/>
            <person name="Grimwood J."/>
            <person name="Chapman J.A."/>
            <person name="Shapiro H."/>
            <person name="Aerts A."/>
            <person name="Otillar R.P."/>
            <person name="Terry A.Y."/>
            <person name="Boore J.L."/>
            <person name="Simakov O."/>
            <person name="Marletaz F."/>
            <person name="Cho S.-J."/>
            <person name="Edsinger-Gonzales E."/>
            <person name="Havlak P."/>
            <person name="Kuo D.-H."/>
            <person name="Larsson T."/>
            <person name="Lv J."/>
            <person name="Arendt D."/>
            <person name="Savage R."/>
            <person name="Osoegawa K."/>
            <person name="de Jong P."/>
            <person name="Lindberg D.R."/>
            <person name="Seaver E.C."/>
            <person name="Weisblat D.A."/>
            <person name="Putnam N.H."/>
            <person name="Grigoriev I.V."/>
            <person name="Rokhsar D.S."/>
        </authorList>
    </citation>
    <scope>NUCLEOTIDE SEQUENCE</scope>
</reference>
<evidence type="ECO:0000259" key="7">
    <source>
        <dbReference type="PROSITE" id="PS50119"/>
    </source>
</evidence>
<dbReference type="Proteomes" id="UP000015101">
    <property type="component" value="Unassembled WGS sequence"/>
</dbReference>
<dbReference type="InParanoid" id="T1EW08"/>
<sequence>MSIQLPVFNFDGDSIYEYTRCSICNGQLNDPRQLPCLHTFCYDCLEDYTNIDYQNNEFVTDFSNNNSLFESILLKTSNFVNHSFGGAHSNNKNSRLLDFQCPTCHKKISIQPGGLPQLPRNIFLEKLIKVHDPSDKKEKHSNVVCQICKGINFCGGTKSDAFAVKFCSDCKQHLCHRCVEYHRLLNTTSSHKLLTIGSDEELVHRLDEVYCKTHSSEIIDIYCKICNTTTCRLCFSTSDHSGHSGCGILEASIELKELIQTETQDLSNELEYIKKSLHEIEEVTDRFNTNIENIENSVQNKEEELKVILMKHSEKLKKEIEEKKFSFNKELEKVKKSLEDQKIIVEEYSKYSQLLLYKATPDILVCSAKEILRRFKELRKTAFAELSYEVEPSFVPSKIATEVVLNRKMSICGGVPAGTIRNKIFSEGAIDDNLIGFLEFKTKYSKKRLASLTMTKQPVVMQTFTFNDYAICMALVEDDDEDYLCCATYSSGEIVIKEARNIENRKIG</sequence>
<dbReference type="InterPro" id="IPR001841">
    <property type="entry name" value="Znf_RING"/>
</dbReference>
<dbReference type="GO" id="GO:0061630">
    <property type="term" value="F:ubiquitin protein ligase activity"/>
    <property type="evidence" value="ECO:0000318"/>
    <property type="project" value="GO_Central"/>
</dbReference>
<dbReference type="Pfam" id="PF00643">
    <property type="entry name" value="zf-B_box"/>
    <property type="match status" value="1"/>
</dbReference>
<evidence type="ECO:0000256" key="1">
    <source>
        <dbReference type="ARBA" id="ARBA00022723"/>
    </source>
</evidence>
<dbReference type="CTD" id="20200758"/>
<dbReference type="SMART" id="SM00184">
    <property type="entry name" value="RING"/>
    <property type="match status" value="2"/>
</dbReference>
<evidence type="ECO:0000313" key="8">
    <source>
        <dbReference type="EMBL" id="ESN92832.1"/>
    </source>
</evidence>
<keyword evidence="1" id="KW-0479">Metal-binding</keyword>
<proteinExistence type="predicted"/>
<gene>
    <name evidence="9" type="primary">20200758</name>
    <name evidence="8" type="ORF">HELRODRAFT_164963</name>
</gene>
<keyword evidence="2 4" id="KW-0863">Zinc-finger</keyword>
<dbReference type="Pfam" id="PF13445">
    <property type="entry name" value="zf-RING_UBOX"/>
    <property type="match status" value="1"/>
</dbReference>
<keyword evidence="5" id="KW-0175">Coiled coil</keyword>
<evidence type="ECO:0000259" key="6">
    <source>
        <dbReference type="PROSITE" id="PS50089"/>
    </source>
</evidence>
<dbReference type="STRING" id="6412.T1EW08"/>
<dbReference type="OMA" id="CHRCVEY"/>
<evidence type="ECO:0000256" key="5">
    <source>
        <dbReference type="SAM" id="Coils"/>
    </source>
</evidence>
<dbReference type="InterPro" id="IPR047153">
    <property type="entry name" value="TRIM45/56/19-like"/>
</dbReference>
<dbReference type="RefSeq" id="XP_009029126.1">
    <property type="nucleotide sequence ID" value="XM_009030878.1"/>
</dbReference>
<feature type="domain" description="RING-type" evidence="6">
    <location>
        <begin position="21"/>
        <end position="105"/>
    </location>
</feature>
<dbReference type="GeneID" id="20200758"/>
<dbReference type="AlphaFoldDB" id="T1EW08"/>
<protein>
    <recommendedName>
        <fullName evidence="11">B box-type domain-containing protein</fullName>
    </recommendedName>
</protein>
<dbReference type="PROSITE" id="PS50089">
    <property type="entry name" value="ZF_RING_2"/>
    <property type="match status" value="1"/>
</dbReference>
<dbReference type="EMBL" id="AMQM01001891">
    <property type="status" value="NOT_ANNOTATED_CDS"/>
    <property type="molecule type" value="Genomic_DNA"/>
</dbReference>
<dbReference type="GO" id="GO:0008270">
    <property type="term" value="F:zinc ion binding"/>
    <property type="evidence" value="ECO:0007669"/>
    <property type="project" value="UniProtKB-KW"/>
</dbReference>
<dbReference type="InterPro" id="IPR000315">
    <property type="entry name" value="Znf_B-box"/>
</dbReference>
<feature type="domain" description="B box-type" evidence="7">
    <location>
        <begin position="149"/>
        <end position="196"/>
    </location>
</feature>
<name>T1EW08_HELRO</name>
<evidence type="ECO:0000256" key="3">
    <source>
        <dbReference type="ARBA" id="ARBA00022833"/>
    </source>
</evidence>
<feature type="coiled-coil region" evidence="5">
    <location>
        <begin position="284"/>
        <end position="337"/>
    </location>
</feature>
<dbReference type="InterPro" id="IPR017907">
    <property type="entry name" value="Znf_RING_CS"/>
</dbReference>
<dbReference type="InterPro" id="IPR013083">
    <property type="entry name" value="Znf_RING/FYVE/PHD"/>
</dbReference>
<dbReference type="PANTHER" id="PTHR25462:SF305">
    <property type="entry name" value="RING-TYPE DOMAIN-CONTAINING PROTEIN"/>
    <property type="match status" value="1"/>
</dbReference>
<evidence type="ECO:0000256" key="2">
    <source>
        <dbReference type="ARBA" id="ARBA00022771"/>
    </source>
</evidence>
<dbReference type="EMBL" id="KB097639">
    <property type="protein sequence ID" value="ESN92832.1"/>
    <property type="molecule type" value="Genomic_DNA"/>
</dbReference>
<dbReference type="Gene3D" id="3.30.160.60">
    <property type="entry name" value="Classic Zinc Finger"/>
    <property type="match status" value="1"/>
</dbReference>
<reference evidence="8 10" key="2">
    <citation type="journal article" date="2013" name="Nature">
        <title>Insights into bilaterian evolution from three spiralian genomes.</title>
        <authorList>
            <person name="Simakov O."/>
            <person name="Marletaz F."/>
            <person name="Cho S.J."/>
            <person name="Edsinger-Gonzales E."/>
            <person name="Havlak P."/>
            <person name="Hellsten U."/>
            <person name="Kuo D.H."/>
            <person name="Larsson T."/>
            <person name="Lv J."/>
            <person name="Arendt D."/>
            <person name="Savage R."/>
            <person name="Osoegawa K."/>
            <person name="de Jong P."/>
            <person name="Grimwood J."/>
            <person name="Chapman J.A."/>
            <person name="Shapiro H."/>
            <person name="Aerts A."/>
            <person name="Otillar R.P."/>
            <person name="Terry A.Y."/>
            <person name="Boore J.L."/>
            <person name="Grigoriev I.V."/>
            <person name="Lindberg D.R."/>
            <person name="Seaver E.C."/>
            <person name="Weisblat D.A."/>
            <person name="Putnam N.H."/>
            <person name="Rokhsar D.S."/>
        </authorList>
    </citation>
    <scope>NUCLEOTIDE SEQUENCE</scope>
</reference>
<evidence type="ECO:0000313" key="9">
    <source>
        <dbReference type="EnsemblMetazoa" id="HelroP164963"/>
    </source>
</evidence>
<organism evidence="9 10">
    <name type="scientific">Helobdella robusta</name>
    <name type="common">Californian leech</name>
    <dbReference type="NCBI Taxonomy" id="6412"/>
    <lineage>
        <taxon>Eukaryota</taxon>
        <taxon>Metazoa</taxon>
        <taxon>Spiralia</taxon>
        <taxon>Lophotrochozoa</taxon>
        <taxon>Annelida</taxon>
        <taxon>Clitellata</taxon>
        <taxon>Hirudinea</taxon>
        <taxon>Rhynchobdellida</taxon>
        <taxon>Glossiphoniidae</taxon>
        <taxon>Helobdella</taxon>
    </lineage>
</organism>
<dbReference type="PROSITE" id="PS00518">
    <property type="entry name" value="ZF_RING_1"/>
    <property type="match status" value="1"/>
</dbReference>
<dbReference type="eggNOG" id="KOG2177">
    <property type="taxonomic scope" value="Eukaryota"/>
</dbReference>
<dbReference type="HOGENOM" id="CLU_581685_0_0_1"/>
<keyword evidence="10" id="KW-1185">Reference proteome</keyword>
<evidence type="ECO:0000256" key="4">
    <source>
        <dbReference type="PROSITE-ProRule" id="PRU00024"/>
    </source>
</evidence>
<accession>T1EW08</accession>
<evidence type="ECO:0008006" key="11">
    <source>
        <dbReference type="Google" id="ProtNLM"/>
    </source>
</evidence>
<reference evidence="9" key="3">
    <citation type="submission" date="2015-06" db="UniProtKB">
        <authorList>
            <consortium name="EnsemblMetazoa"/>
        </authorList>
    </citation>
    <scope>IDENTIFICATION</scope>
</reference>
<feature type="domain" description="B box-type" evidence="7">
    <location>
        <begin position="206"/>
        <end position="248"/>
    </location>
</feature>
<dbReference type="InterPro" id="IPR027370">
    <property type="entry name" value="Znf-RING_euk"/>
</dbReference>
<dbReference type="EnsemblMetazoa" id="HelroT164963">
    <property type="protein sequence ID" value="HelroP164963"/>
    <property type="gene ID" value="HelroG164963"/>
</dbReference>
<keyword evidence="3" id="KW-0862">Zinc</keyword>
<dbReference type="OrthoDB" id="264520at2759"/>
<dbReference type="Gene3D" id="3.30.40.10">
    <property type="entry name" value="Zinc/RING finger domain, C3HC4 (zinc finger)"/>
    <property type="match status" value="1"/>
</dbReference>
<evidence type="ECO:0000313" key="10">
    <source>
        <dbReference type="Proteomes" id="UP000015101"/>
    </source>
</evidence>